<dbReference type="PROSITE" id="PS51257">
    <property type="entry name" value="PROKAR_LIPOPROTEIN"/>
    <property type="match status" value="1"/>
</dbReference>
<name>A0ABW5GW89_9PSEU</name>
<comment type="caution">
    <text evidence="2">The sequence shown here is derived from an EMBL/GenBank/DDBJ whole genome shotgun (WGS) entry which is preliminary data.</text>
</comment>
<accession>A0ABW5GW89</accession>
<sequence>MTTKLRRATTFAIAGAVTALGVVTLSGCALSEALTESANGHVKTVEHATGKAGKADEDTRLPGWVPDAAKTVTEVIRTTGSERLLRFTLDDPAALGACAPGKPDEKTATLTADWWPSGQEGRTDRVCETAWHVLVQGNTVYAYAPETIPQQPQS</sequence>
<evidence type="ECO:0008006" key="4">
    <source>
        <dbReference type="Google" id="ProtNLM"/>
    </source>
</evidence>
<evidence type="ECO:0000256" key="1">
    <source>
        <dbReference type="SAM" id="SignalP"/>
    </source>
</evidence>
<dbReference type="EMBL" id="JBHUKU010000028">
    <property type="protein sequence ID" value="MFD2465069.1"/>
    <property type="molecule type" value="Genomic_DNA"/>
</dbReference>
<proteinExistence type="predicted"/>
<gene>
    <name evidence="2" type="ORF">ACFSYJ_41070</name>
</gene>
<protein>
    <recommendedName>
        <fullName evidence="4">Lipoprotein</fullName>
    </recommendedName>
</protein>
<feature type="signal peptide" evidence="1">
    <location>
        <begin position="1"/>
        <end position="31"/>
    </location>
</feature>
<reference evidence="3" key="1">
    <citation type="journal article" date="2019" name="Int. J. Syst. Evol. Microbiol.">
        <title>The Global Catalogue of Microorganisms (GCM) 10K type strain sequencing project: providing services to taxonomists for standard genome sequencing and annotation.</title>
        <authorList>
            <consortium name="The Broad Institute Genomics Platform"/>
            <consortium name="The Broad Institute Genome Sequencing Center for Infectious Disease"/>
            <person name="Wu L."/>
            <person name="Ma J."/>
        </authorList>
    </citation>
    <scope>NUCLEOTIDE SEQUENCE [LARGE SCALE GENOMIC DNA]</scope>
    <source>
        <strain evidence="3">CGMCC 4.7643</strain>
    </source>
</reference>
<evidence type="ECO:0000313" key="3">
    <source>
        <dbReference type="Proteomes" id="UP001597419"/>
    </source>
</evidence>
<keyword evidence="1" id="KW-0732">Signal</keyword>
<evidence type="ECO:0000313" key="2">
    <source>
        <dbReference type="EMBL" id="MFD2465069.1"/>
    </source>
</evidence>
<organism evidence="2 3">
    <name type="scientific">Amycolatopsis samaneae</name>
    <dbReference type="NCBI Taxonomy" id="664691"/>
    <lineage>
        <taxon>Bacteria</taxon>
        <taxon>Bacillati</taxon>
        <taxon>Actinomycetota</taxon>
        <taxon>Actinomycetes</taxon>
        <taxon>Pseudonocardiales</taxon>
        <taxon>Pseudonocardiaceae</taxon>
        <taxon>Amycolatopsis</taxon>
    </lineage>
</organism>
<dbReference type="RefSeq" id="WP_345399058.1">
    <property type="nucleotide sequence ID" value="NZ_BAABHG010000010.1"/>
</dbReference>
<keyword evidence="3" id="KW-1185">Reference proteome</keyword>
<feature type="chain" id="PRO_5047148423" description="Lipoprotein" evidence="1">
    <location>
        <begin position="32"/>
        <end position="154"/>
    </location>
</feature>
<dbReference type="Proteomes" id="UP001597419">
    <property type="component" value="Unassembled WGS sequence"/>
</dbReference>